<keyword evidence="3" id="KW-0413">Isomerase</keyword>
<dbReference type="Pfam" id="PF13145">
    <property type="entry name" value="Rotamase_2"/>
    <property type="match status" value="1"/>
</dbReference>
<dbReference type="Proteomes" id="UP001317963">
    <property type="component" value="Chromosome"/>
</dbReference>
<feature type="domain" description="PpiC" evidence="2">
    <location>
        <begin position="149"/>
        <end position="280"/>
    </location>
</feature>
<dbReference type="GO" id="GO:0016853">
    <property type="term" value="F:isomerase activity"/>
    <property type="evidence" value="ECO:0007669"/>
    <property type="project" value="UniProtKB-KW"/>
</dbReference>
<evidence type="ECO:0000313" key="3">
    <source>
        <dbReference type="EMBL" id="UZP75163.1"/>
    </source>
</evidence>
<keyword evidence="1" id="KW-0472">Membrane</keyword>
<feature type="transmembrane region" description="Helical" evidence="1">
    <location>
        <begin position="7"/>
        <end position="26"/>
    </location>
</feature>
<evidence type="ECO:0000313" key="4">
    <source>
        <dbReference type="Proteomes" id="UP001317963"/>
    </source>
</evidence>
<evidence type="ECO:0000256" key="1">
    <source>
        <dbReference type="SAM" id="Phobius"/>
    </source>
</evidence>
<organism evidence="3 4">
    <name type="scientific">Candidatus Paraluminiphilus aquimaris</name>
    <dbReference type="NCBI Taxonomy" id="2518994"/>
    <lineage>
        <taxon>Bacteria</taxon>
        <taxon>Pseudomonadati</taxon>
        <taxon>Pseudomonadota</taxon>
        <taxon>Gammaproteobacteria</taxon>
        <taxon>Cellvibrionales</taxon>
        <taxon>Halieaceae</taxon>
        <taxon>Candidatus Paraluminiphilus</taxon>
    </lineage>
</organism>
<keyword evidence="1" id="KW-1133">Transmembrane helix</keyword>
<keyword evidence="1" id="KW-0812">Transmembrane</keyword>
<accession>A0ABY6Q9U6</accession>
<protein>
    <submittedName>
        <fullName evidence="3">Peptidyl-prolyl cis-trans isomerase</fullName>
    </submittedName>
</protein>
<dbReference type="EMBL" id="CP036501">
    <property type="protein sequence ID" value="UZP75163.1"/>
    <property type="molecule type" value="Genomic_DNA"/>
</dbReference>
<proteinExistence type="predicted"/>
<keyword evidence="4" id="KW-1185">Reference proteome</keyword>
<dbReference type="InterPro" id="IPR000297">
    <property type="entry name" value="PPIase_PpiC"/>
</dbReference>
<evidence type="ECO:0000259" key="2">
    <source>
        <dbReference type="Pfam" id="PF13145"/>
    </source>
</evidence>
<gene>
    <name evidence="3" type="ORF">E0F26_10635</name>
</gene>
<name>A0ABY6Q9U6_9GAMM</name>
<sequence>MRFYQSIANQFVFAGVVLFILNLWFFPEPKPQLGPPNPERVALQAEAIRQLQPTELTAQQLELIKKRELREELLFIEAVERGVIEQDLVVQRRLIRNMRFMNPERDVPDEMLLSEAWELRLHLADEVVRRRTVQVMETLIVATQSAFEPTDEALRSEYNRRLSEFEEPEHFSFSHVFLRPQTSEARIDSLAKSLRANVSPDEARTESDVFLSGYRFRNVSLLDISRQFGDQFAREFAEDLIDADPAVETWLGPFTSVFGQHWVWLEDRLPQRVKTFDEVSADLQRDLRRAAEDDAIEQWVDARLARYEVVL</sequence>
<dbReference type="RefSeq" id="WP_279241641.1">
    <property type="nucleotide sequence ID" value="NZ_CP036501.1"/>
</dbReference>
<reference evidence="3 4" key="1">
    <citation type="submission" date="2019-02" db="EMBL/GenBank/DDBJ databases">
        <title>Halieaceae_genomes.</title>
        <authorList>
            <person name="Li S.-H."/>
        </authorList>
    </citation>
    <scope>NUCLEOTIDE SEQUENCE [LARGE SCALE GENOMIC DNA]</scope>
    <source>
        <strain evidence="3 4">JH123</strain>
    </source>
</reference>